<feature type="non-terminal residue" evidence="1">
    <location>
        <position position="1"/>
    </location>
</feature>
<dbReference type="EMBL" id="CAJVPV010030210">
    <property type="protein sequence ID" value="CAG8740321.1"/>
    <property type="molecule type" value="Genomic_DNA"/>
</dbReference>
<keyword evidence="2" id="KW-1185">Reference proteome</keyword>
<accession>A0A9N9IMI4</accession>
<name>A0A9N9IMI4_9GLOM</name>
<gene>
    <name evidence="1" type="ORF">AMORRO_LOCUS14670</name>
</gene>
<protein>
    <submittedName>
        <fullName evidence="1">7455_t:CDS:1</fullName>
    </submittedName>
</protein>
<proteinExistence type="predicted"/>
<evidence type="ECO:0000313" key="2">
    <source>
        <dbReference type="Proteomes" id="UP000789342"/>
    </source>
</evidence>
<sequence length="41" mass="4768">NHGKIVLILYEDAQYRCQEIVRNEAVAPDYVMNRTQALDCD</sequence>
<evidence type="ECO:0000313" key="1">
    <source>
        <dbReference type="EMBL" id="CAG8740321.1"/>
    </source>
</evidence>
<reference evidence="1" key="1">
    <citation type="submission" date="2021-06" db="EMBL/GenBank/DDBJ databases">
        <authorList>
            <person name="Kallberg Y."/>
            <person name="Tangrot J."/>
            <person name="Rosling A."/>
        </authorList>
    </citation>
    <scope>NUCLEOTIDE SEQUENCE</scope>
    <source>
        <strain evidence="1">CL551</strain>
    </source>
</reference>
<comment type="caution">
    <text evidence="1">The sequence shown here is derived from an EMBL/GenBank/DDBJ whole genome shotgun (WGS) entry which is preliminary data.</text>
</comment>
<organism evidence="1 2">
    <name type="scientific">Acaulospora morrowiae</name>
    <dbReference type="NCBI Taxonomy" id="94023"/>
    <lineage>
        <taxon>Eukaryota</taxon>
        <taxon>Fungi</taxon>
        <taxon>Fungi incertae sedis</taxon>
        <taxon>Mucoromycota</taxon>
        <taxon>Glomeromycotina</taxon>
        <taxon>Glomeromycetes</taxon>
        <taxon>Diversisporales</taxon>
        <taxon>Acaulosporaceae</taxon>
        <taxon>Acaulospora</taxon>
    </lineage>
</organism>
<feature type="non-terminal residue" evidence="1">
    <location>
        <position position="41"/>
    </location>
</feature>
<dbReference type="Proteomes" id="UP000789342">
    <property type="component" value="Unassembled WGS sequence"/>
</dbReference>
<dbReference type="AlphaFoldDB" id="A0A9N9IMI4"/>